<dbReference type="InterPro" id="IPR000757">
    <property type="entry name" value="Beta-glucanase-like"/>
</dbReference>
<comment type="caution">
    <text evidence="4">The sequence shown here is derived from an EMBL/GenBank/DDBJ whole genome shotgun (WGS) entry which is preliminary data.</text>
</comment>
<dbReference type="CDD" id="cd00146">
    <property type="entry name" value="PKD"/>
    <property type="match status" value="1"/>
</dbReference>
<evidence type="ECO:0000313" key="4">
    <source>
        <dbReference type="EMBL" id="MBW4360059.1"/>
    </source>
</evidence>
<evidence type="ECO:0000259" key="3">
    <source>
        <dbReference type="PROSITE" id="PS51762"/>
    </source>
</evidence>
<dbReference type="EMBL" id="JAHWYN010000004">
    <property type="protein sequence ID" value="MBW4360059.1"/>
    <property type="molecule type" value="Genomic_DNA"/>
</dbReference>
<feature type="domain" description="PKD" evidence="2">
    <location>
        <begin position="63"/>
        <end position="121"/>
    </location>
</feature>
<organism evidence="4 5">
    <name type="scientific">Flavobacterium taihuense</name>
    <dbReference type="NCBI Taxonomy" id="2857508"/>
    <lineage>
        <taxon>Bacteria</taxon>
        <taxon>Pseudomonadati</taxon>
        <taxon>Bacteroidota</taxon>
        <taxon>Flavobacteriia</taxon>
        <taxon>Flavobacteriales</taxon>
        <taxon>Flavobacteriaceae</taxon>
        <taxon>Flavobacterium</taxon>
    </lineage>
</organism>
<evidence type="ECO:0000259" key="2">
    <source>
        <dbReference type="PROSITE" id="PS50093"/>
    </source>
</evidence>
<feature type="domain" description="GH16" evidence="3">
    <location>
        <begin position="330"/>
        <end position="554"/>
    </location>
</feature>
<proteinExistence type="inferred from homology"/>
<dbReference type="Pfam" id="PF00722">
    <property type="entry name" value="Glyco_hydro_16"/>
    <property type="match status" value="1"/>
</dbReference>
<protein>
    <submittedName>
        <fullName evidence="4">Family 16 glycosylhydrolase</fullName>
    </submittedName>
</protein>
<dbReference type="RefSeq" id="WP_219316566.1">
    <property type="nucleotide sequence ID" value="NZ_JAHWYN010000004.1"/>
</dbReference>
<accession>A0ABS6XTR0</accession>
<dbReference type="PANTHER" id="PTHR10963:SF55">
    <property type="entry name" value="GLYCOSIDE HYDROLASE FAMILY 16 PROTEIN"/>
    <property type="match status" value="1"/>
</dbReference>
<dbReference type="InterPro" id="IPR000601">
    <property type="entry name" value="PKD_dom"/>
</dbReference>
<keyword evidence="5" id="KW-1185">Reference proteome</keyword>
<dbReference type="InterPro" id="IPR050546">
    <property type="entry name" value="Glycosyl_Hydrlase_16"/>
</dbReference>
<evidence type="ECO:0000313" key="5">
    <source>
        <dbReference type="Proteomes" id="UP000812031"/>
    </source>
</evidence>
<dbReference type="Proteomes" id="UP000812031">
    <property type="component" value="Unassembled WGS sequence"/>
</dbReference>
<comment type="similarity">
    <text evidence="1">Belongs to the glycosyl hydrolase 16 family.</text>
</comment>
<dbReference type="PROSITE" id="PS51762">
    <property type="entry name" value="GH16_2"/>
    <property type="match status" value="1"/>
</dbReference>
<reference evidence="4 5" key="1">
    <citation type="submission" date="2021-07" db="EMBL/GenBank/DDBJ databases">
        <title>Flavobacterium sp. nov. isolated from sediment on the Taihu Lake.</title>
        <authorList>
            <person name="Qu J.-H."/>
        </authorList>
    </citation>
    <scope>NUCLEOTIDE SEQUENCE [LARGE SCALE GENOMIC DNA]</scope>
    <source>
        <strain evidence="4 5">NAS39</strain>
    </source>
</reference>
<dbReference type="CDD" id="cd08023">
    <property type="entry name" value="GH16_laminarinase_like"/>
    <property type="match status" value="1"/>
</dbReference>
<evidence type="ECO:0000256" key="1">
    <source>
        <dbReference type="ARBA" id="ARBA00006865"/>
    </source>
</evidence>
<dbReference type="PANTHER" id="PTHR10963">
    <property type="entry name" value="GLYCOSYL HYDROLASE-RELATED"/>
    <property type="match status" value="1"/>
</dbReference>
<sequence>MKKIVLNIITIFSLLLMVNCQEDNYSFGALDAPSNLKITAEIVGVTDQTPFGDGSGKVKFTTTADNAVSFKYSYGDGVVETSPGGVAEHAFTSVGINTYTVTIIASGKGGVTSNTTVDVKVISNFSDEKSTQLLTGGTATGKKWFLAANEAGHLGVGQNDGDATKNYYPNYYQAGPFEKSATCFYDGDYTFALVGGKIEYTQDNKGNTFFHNSYKSVAGGTNGGDDACLPYSTAGKKTVALSPSTSFVSKNPEAAKQSVGTVMNFSDGGFMGYYAGATQYEIMSLTENRMVVRFVQANNVGLAWYQTFTTTRPVNVPTDTTEYTTLDWADEFKVNGAPDPTKWTYDLGNGSNTPAGAGWGNGEKQDYTNLAKNVSVVDGDFLKITAIKEGSGYTSARIKTQGLKEFTYGTIEMRVKMPVGSGTWAAFWSLGTAPVTWPGNGEIDFMEWTGNRPFQTQGALHFPGNSGGNAKVGVTSLQDPAGFHTYKTIWSPKTIRFFIDGTLFYTFSNSDTSLPFHKDFYMILNLAMGGSLGGEIDPAFTSSSMLVDYIKVYK</sequence>
<gene>
    <name evidence="4" type="ORF">KZH69_06135</name>
</gene>
<name>A0ABS6XTR0_9FLAO</name>
<dbReference type="PROSITE" id="PS50093">
    <property type="entry name" value="PKD"/>
    <property type="match status" value="1"/>
</dbReference>